<dbReference type="RefSeq" id="WP_189692337.1">
    <property type="nucleotide sequence ID" value="NZ_BNCM01000002.1"/>
</dbReference>
<dbReference type="PANTHER" id="PTHR32125:SF4">
    <property type="entry name" value="2-C-METHYL-D-ERYTHRITOL 4-PHOSPHATE CYTIDYLYLTRANSFERASE, CHLOROPLASTIC"/>
    <property type="match status" value="1"/>
</dbReference>
<evidence type="ECO:0000256" key="6">
    <source>
        <dbReference type="ARBA" id="ARBA00023229"/>
    </source>
</evidence>
<evidence type="ECO:0000256" key="5">
    <source>
        <dbReference type="ARBA" id="ARBA00022695"/>
    </source>
</evidence>
<feature type="site" description="Transition state stabilizer" evidence="7">
    <location>
        <position position="33"/>
    </location>
</feature>
<dbReference type="GO" id="GO:0050518">
    <property type="term" value="F:2-C-methyl-D-erythritol 4-phosphate cytidylyltransferase activity"/>
    <property type="evidence" value="ECO:0007669"/>
    <property type="project" value="UniProtKB-EC"/>
</dbReference>
<keyword evidence="9" id="KW-1185">Reference proteome</keyword>
<dbReference type="SUPFAM" id="SSF53448">
    <property type="entry name" value="Nucleotide-diphospho-sugar transferases"/>
    <property type="match status" value="1"/>
</dbReference>
<dbReference type="Proteomes" id="UP000639051">
    <property type="component" value="Unassembled WGS sequence"/>
</dbReference>
<evidence type="ECO:0000256" key="7">
    <source>
        <dbReference type="HAMAP-Rule" id="MF_00108"/>
    </source>
</evidence>
<reference evidence="8 9" key="1">
    <citation type="submission" date="2021-01" db="EMBL/GenBank/DDBJ databases">
        <title>Genome public.</title>
        <authorList>
            <person name="Liu C."/>
            <person name="Sun Q."/>
        </authorList>
    </citation>
    <scope>NUCLEOTIDE SEQUENCE [LARGE SCALE GENOMIC DNA]</scope>
    <source>
        <strain evidence="8 9">JC656</strain>
    </source>
</reference>
<evidence type="ECO:0000313" key="8">
    <source>
        <dbReference type="EMBL" id="MBL0705781.1"/>
    </source>
</evidence>
<evidence type="ECO:0000256" key="4">
    <source>
        <dbReference type="ARBA" id="ARBA00022679"/>
    </source>
</evidence>
<evidence type="ECO:0000256" key="1">
    <source>
        <dbReference type="ARBA" id="ARBA00001282"/>
    </source>
</evidence>
<dbReference type="PROSITE" id="PS01295">
    <property type="entry name" value="ISPD"/>
    <property type="match status" value="1"/>
</dbReference>
<comment type="function">
    <text evidence="7">Catalyzes the formation of 4-diphosphocytidyl-2-C-methyl-D-erythritol from CTP and 2-C-methyl-D-erythritol 4-phosphate (MEP).</text>
</comment>
<comment type="pathway">
    <text evidence="2 7">Isoprenoid biosynthesis; isopentenyl diphosphate biosynthesis via DXP pathway; isopentenyl diphosphate from 1-deoxy-D-xylulose 5-phosphate: step 2/6.</text>
</comment>
<evidence type="ECO:0000313" key="9">
    <source>
        <dbReference type="Proteomes" id="UP000639051"/>
    </source>
</evidence>
<evidence type="ECO:0000256" key="2">
    <source>
        <dbReference type="ARBA" id="ARBA00004787"/>
    </source>
</evidence>
<dbReference type="InterPro" id="IPR029044">
    <property type="entry name" value="Nucleotide-diphossugar_trans"/>
</dbReference>
<dbReference type="InterPro" id="IPR050088">
    <property type="entry name" value="IspD/TarI_cytidylyltransf_bact"/>
</dbReference>
<dbReference type="EMBL" id="JAERRC010000024">
    <property type="protein sequence ID" value="MBL0705781.1"/>
    <property type="molecule type" value="Genomic_DNA"/>
</dbReference>
<dbReference type="Pfam" id="PF01128">
    <property type="entry name" value="IspD"/>
    <property type="match status" value="1"/>
</dbReference>
<sequence length="257" mass="26059">MTEAVPSAAQPLPTAVVIVAAGSGTRLGYGMPKALVPLAGAPLLLHSLRGAAGAGLARQVCVAVPPGDTELTELCRTFAEELGDAGPEITVVPGGATRADSVRAALAALTPGTRHVLVHDAARPLTPPEVFHRVAEALGRGAAAVIPAMPVVDTIKSTAPTEGEASAIAAEVVTGTAVREQLRAVQTPQGFDAATLLRAHEVAAAWEPEQAAAITDDAMLVESLGTPVYLVPGDLQAFKVTTPMDLHFAETILAAGS</sequence>
<dbReference type="InterPro" id="IPR018294">
    <property type="entry name" value="ISPD_synthase_CS"/>
</dbReference>
<dbReference type="InterPro" id="IPR034683">
    <property type="entry name" value="IspD/TarI"/>
</dbReference>
<dbReference type="PANTHER" id="PTHR32125">
    <property type="entry name" value="2-C-METHYL-D-ERYTHRITOL 4-PHOSPHATE CYTIDYLYLTRANSFERASE, CHLOROPLASTIC"/>
    <property type="match status" value="1"/>
</dbReference>
<accession>A0ABS1K297</accession>
<organism evidence="8 9">
    <name type="scientific">Sinomonas cellulolyticus</name>
    <dbReference type="NCBI Taxonomy" id="2801916"/>
    <lineage>
        <taxon>Bacteria</taxon>
        <taxon>Bacillati</taxon>
        <taxon>Actinomycetota</taxon>
        <taxon>Actinomycetes</taxon>
        <taxon>Micrococcales</taxon>
        <taxon>Micrococcaceae</taxon>
        <taxon>Sinomonas</taxon>
    </lineage>
</organism>
<feature type="site" description="Positions MEP for the nucleophilic attack" evidence="7">
    <location>
        <position position="179"/>
    </location>
</feature>
<keyword evidence="5 7" id="KW-0548">Nucleotidyltransferase</keyword>
<dbReference type="EC" id="2.7.7.60" evidence="7"/>
<name>A0ABS1K297_9MICC</name>
<dbReference type="HAMAP" id="MF_00108">
    <property type="entry name" value="IspD"/>
    <property type="match status" value="1"/>
</dbReference>
<comment type="catalytic activity">
    <reaction evidence="1 7">
        <text>2-C-methyl-D-erythritol 4-phosphate + CTP + H(+) = 4-CDP-2-C-methyl-D-erythritol + diphosphate</text>
        <dbReference type="Rhea" id="RHEA:13429"/>
        <dbReference type="ChEBI" id="CHEBI:15378"/>
        <dbReference type="ChEBI" id="CHEBI:33019"/>
        <dbReference type="ChEBI" id="CHEBI:37563"/>
        <dbReference type="ChEBI" id="CHEBI:57823"/>
        <dbReference type="ChEBI" id="CHEBI:58262"/>
        <dbReference type="EC" id="2.7.7.60"/>
    </reaction>
</comment>
<gene>
    <name evidence="7" type="primary">ispD</name>
    <name evidence="8" type="ORF">JJE72_09700</name>
</gene>
<dbReference type="CDD" id="cd02516">
    <property type="entry name" value="CDP-ME_synthetase"/>
    <property type="match status" value="1"/>
</dbReference>
<dbReference type="Gene3D" id="3.90.550.10">
    <property type="entry name" value="Spore Coat Polysaccharide Biosynthesis Protein SpsA, Chain A"/>
    <property type="match status" value="1"/>
</dbReference>
<keyword evidence="4 7" id="KW-0808">Transferase</keyword>
<feature type="site" description="Positions MEP for the nucleophilic attack" evidence="7">
    <location>
        <position position="239"/>
    </location>
</feature>
<proteinExistence type="inferred from homology"/>
<dbReference type="InterPro" id="IPR001228">
    <property type="entry name" value="IspD"/>
</dbReference>
<protein>
    <recommendedName>
        <fullName evidence="7">2-C-methyl-D-erythritol 4-phosphate cytidylyltransferase</fullName>
        <ecNumber evidence="7">2.7.7.60</ecNumber>
    </recommendedName>
    <alternativeName>
        <fullName evidence="7">4-diphosphocytidyl-2C-methyl-D-erythritol synthase</fullName>
    </alternativeName>
    <alternativeName>
        <fullName evidence="7">MEP cytidylyltransferase</fullName>
        <shortName evidence="7">MCT</shortName>
    </alternativeName>
</protein>
<feature type="site" description="Transition state stabilizer" evidence="7">
    <location>
        <position position="26"/>
    </location>
</feature>
<keyword evidence="6 7" id="KW-0414">Isoprene biosynthesis</keyword>
<dbReference type="NCBIfam" id="TIGR00453">
    <property type="entry name" value="ispD"/>
    <property type="match status" value="1"/>
</dbReference>
<comment type="similarity">
    <text evidence="3 7">Belongs to the IspD/TarI cytidylyltransferase family. IspD subfamily.</text>
</comment>
<evidence type="ECO:0000256" key="3">
    <source>
        <dbReference type="ARBA" id="ARBA00009789"/>
    </source>
</evidence>
<comment type="caution">
    <text evidence="8">The sequence shown here is derived from an EMBL/GenBank/DDBJ whole genome shotgun (WGS) entry which is preliminary data.</text>
</comment>